<accession>A0A518CRP3</accession>
<dbReference type="EMBL" id="CP036281">
    <property type="protein sequence ID" value="QDU81885.1"/>
    <property type="molecule type" value="Genomic_DNA"/>
</dbReference>
<name>A0A518CRP3_9PLAN</name>
<evidence type="ECO:0000256" key="1">
    <source>
        <dbReference type="SAM" id="MobiDB-lite"/>
    </source>
</evidence>
<dbReference type="KEGG" id="plon:Pla110_36360"/>
<dbReference type="Proteomes" id="UP000317178">
    <property type="component" value="Chromosome"/>
</dbReference>
<keyword evidence="3" id="KW-1185">Reference proteome</keyword>
<dbReference type="AlphaFoldDB" id="A0A518CRP3"/>
<feature type="compositionally biased region" description="Basic and acidic residues" evidence="1">
    <location>
        <begin position="185"/>
        <end position="198"/>
    </location>
</feature>
<proteinExistence type="predicted"/>
<reference evidence="2 3" key="1">
    <citation type="submission" date="2019-02" db="EMBL/GenBank/DDBJ databases">
        <title>Deep-cultivation of Planctomycetes and their phenomic and genomic characterization uncovers novel biology.</title>
        <authorList>
            <person name="Wiegand S."/>
            <person name="Jogler M."/>
            <person name="Boedeker C."/>
            <person name="Pinto D."/>
            <person name="Vollmers J."/>
            <person name="Rivas-Marin E."/>
            <person name="Kohn T."/>
            <person name="Peeters S.H."/>
            <person name="Heuer A."/>
            <person name="Rast P."/>
            <person name="Oberbeckmann S."/>
            <person name="Bunk B."/>
            <person name="Jeske O."/>
            <person name="Meyerdierks A."/>
            <person name="Storesund J.E."/>
            <person name="Kallscheuer N."/>
            <person name="Luecker S."/>
            <person name="Lage O.M."/>
            <person name="Pohl T."/>
            <person name="Merkel B.J."/>
            <person name="Hornburger P."/>
            <person name="Mueller R.-W."/>
            <person name="Bruemmer F."/>
            <person name="Labrenz M."/>
            <person name="Spormann A.M."/>
            <person name="Op den Camp H."/>
            <person name="Overmann J."/>
            <person name="Amann R."/>
            <person name="Jetten M.S.M."/>
            <person name="Mascher T."/>
            <person name="Medema M.H."/>
            <person name="Devos D.P."/>
            <person name="Kaster A.-K."/>
            <person name="Ovreas L."/>
            <person name="Rohde M."/>
            <person name="Galperin M.Y."/>
            <person name="Jogler C."/>
        </authorList>
    </citation>
    <scope>NUCLEOTIDE SEQUENCE [LARGE SCALE GENOMIC DNA]</scope>
    <source>
        <strain evidence="2 3">Pla110</strain>
    </source>
</reference>
<evidence type="ECO:0000313" key="3">
    <source>
        <dbReference type="Proteomes" id="UP000317178"/>
    </source>
</evidence>
<gene>
    <name evidence="2" type="ORF">Pla110_36360</name>
</gene>
<sequence length="217" mass="23949">MAETNSKKNEVREKAKMAAIPLLVLVLIWVVYGQFAESDDSLKPVEINTTAVASLAPTVVTSNSINSSAMQLATEANVEVDREWLESPLERILKHDPFVRTDNLKSLEELQAASEEEFPEENVANNDDQQRVNAAMGEVKTKILIKSEKGSAAYLGSRMVREGDIWEEGIRIKSIDLDGVMVGPDKGKEPDKSDKEIPSLKSTLKNFFPSLLPQPAP</sequence>
<evidence type="ECO:0000313" key="2">
    <source>
        <dbReference type="EMBL" id="QDU81885.1"/>
    </source>
</evidence>
<protein>
    <submittedName>
        <fullName evidence="2">Uncharacterized protein</fullName>
    </submittedName>
</protein>
<organism evidence="2 3">
    <name type="scientific">Polystyrenella longa</name>
    <dbReference type="NCBI Taxonomy" id="2528007"/>
    <lineage>
        <taxon>Bacteria</taxon>
        <taxon>Pseudomonadati</taxon>
        <taxon>Planctomycetota</taxon>
        <taxon>Planctomycetia</taxon>
        <taxon>Planctomycetales</taxon>
        <taxon>Planctomycetaceae</taxon>
        <taxon>Polystyrenella</taxon>
    </lineage>
</organism>
<dbReference type="RefSeq" id="WP_144997610.1">
    <property type="nucleotide sequence ID" value="NZ_CP036281.1"/>
</dbReference>
<feature type="region of interest" description="Disordered" evidence="1">
    <location>
        <begin position="180"/>
        <end position="200"/>
    </location>
</feature>